<accession>A0ABY8LBW8</accession>
<gene>
    <name evidence="2" type="ORF">P8627_11620</name>
</gene>
<reference evidence="2 3" key="1">
    <citation type="submission" date="2023-04" db="EMBL/GenBank/DDBJ databases">
        <title>Jannaschia ovalis sp. nov., a marine bacterium isolated from sea tidal flat.</title>
        <authorList>
            <person name="Kwon D.Y."/>
            <person name="Kim J.-J."/>
        </authorList>
    </citation>
    <scope>NUCLEOTIDE SEQUENCE [LARGE SCALE GENOMIC DNA]</scope>
    <source>
        <strain evidence="2 3">GRR-S6-38</strain>
    </source>
</reference>
<keyword evidence="1" id="KW-0812">Transmembrane</keyword>
<evidence type="ECO:0000256" key="1">
    <source>
        <dbReference type="SAM" id="Phobius"/>
    </source>
</evidence>
<proteinExistence type="predicted"/>
<dbReference type="EMBL" id="CP122537">
    <property type="protein sequence ID" value="WGH77683.1"/>
    <property type="molecule type" value="Genomic_DNA"/>
</dbReference>
<keyword evidence="1" id="KW-1133">Transmembrane helix</keyword>
<feature type="transmembrane region" description="Helical" evidence="1">
    <location>
        <begin position="27"/>
        <end position="46"/>
    </location>
</feature>
<keyword evidence="3" id="KW-1185">Reference proteome</keyword>
<keyword evidence="1" id="KW-0472">Membrane</keyword>
<dbReference type="RefSeq" id="WP_279964274.1">
    <property type="nucleotide sequence ID" value="NZ_CP122537.1"/>
</dbReference>
<protein>
    <recommendedName>
        <fullName evidence="4">HlyD family secretion protein</fullName>
    </recommendedName>
</protein>
<evidence type="ECO:0000313" key="3">
    <source>
        <dbReference type="Proteomes" id="UP001243420"/>
    </source>
</evidence>
<organism evidence="2 3">
    <name type="scientific">Jannaschia ovalis</name>
    <dbReference type="NCBI Taxonomy" id="3038773"/>
    <lineage>
        <taxon>Bacteria</taxon>
        <taxon>Pseudomonadati</taxon>
        <taxon>Pseudomonadota</taxon>
        <taxon>Alphaproteobacteria</taxon>
        <taxon>Rhodobacterales</taxon>
        <taxon>Roseobacteraceae</taxon>
        <taxon>Jannaschia</taxon>
    </lineage>
</organism>
<name>A0ABY8LBW8_9RHOB</name>
<dbReference type="Proteomes" id="UP001243420">
    <property type="component" value="Chromosome"/>
</dbReference>
<evidence type="ECO:0008006" key="4">
    <source>
        <dbReference type="Google" id="ProtNLM"/>
    </source>
</evidence>
<evidence type="ECO:0000313" key="2">
    <source>
        <dbReference type="EMBL" id="WGH77683.1"/>
    </source>
</evidence>
<sequence>MTDVTQATKTLREPAAPAAAVREAGASAYWLLLGAVLAAGATWFYFTGAPEGAVAETNGSPVVAEKVAGKDLDAGH</sequence>